<keyword evidence="2" id="KW-0812">Transmembrane</keyword>
<accession>A0A1B2DE36</accession>
<sequence>MNEKKKPGCLKIILIVFGVFLALSIIISILGKSDDDSSEPTSASPTKETTKKASQGSEELFATAKKQFEEGSYLDASATIEKAIKAESKDEYTKLQTEIAAKIKERKTKLEAGFEIKEDKVENITFISPSEGITKGLVFYPYIGVKDSKKYMLLRVGFQEDTSKALFVFTSIKVRAGDKLEELSFSPLNKSSDVDLLGAGMTEIVDIKVNKTIQSLLDSQIPSTEEVIVRFEDISNKSTDYTLTKEQKQTIADILEYYNYLD</sequence>
<evidence type="ECO:0000256" key="1">
    <source>
        <dbReference type="SAM" id="MobiDB-lite"/>
    </source>
</evidence>
<dbReference type="RefSeq" id="WP_099517331.1">
    <property type="nucleotide sequence ID" value="NZ_CP016808.1"/>
</dbReference>
<dbReference type="EMBL" id="CP016808">
    <property type="protein sequence ID" value="ANY65955.1"/>
    <property type="molecule type" value="Genomic_DNA"/>
</dbReference>
<evidence type="ECO:0000313" key="3">
    <source>
        <dbReference type="EMBL" id="ANY65955.1"/>
    </source>
</evidence>
<evidence type="ECO:0000256" key="2">
    <source>
        <dbReference type="SAM" id="Phobius"/>
    </source>
</evidence>
<keyword evidence="2" id="KW-1133">Transmembrane helix</keyword>
<gene>
    <name evidence="3" type="ORF">BBD42_05380</name>
</gene>
<keyword evidence="2" id="KW-0472">Membrane</keyword>
<dbReference type="AlphaFoldDB" id="A0A1B2DE36"/>
<reference evidence="3" key="1">
    <citation type="submission" date="2016-08" db="EMBL/GenBank/DDBJ databases">
        <title>Complete Genome Seqeunce of Paenibacillus sp. BIHB 4019 from tea rhizoplane.</title>
        <authorList>
            <person name="Thakur R."/>
            <person name="Swarnkar M.K."/>
            <person name="Gulati A."/>
        </authorList>
    </citation>
    <scope>NUCLEOTIDE SEQUENCE [LARGE SCALE GENOMIC DNA]</scope>
    <source>
        <strain evidence="3">BIHB4019</strain>
    </source>
</reference>
<proteinExistence type="predicted"/>
<protein>
    <submittedName>
        <fullName evidence="3">Uncharacterized protein</fullName>
    </submittedName>
</protein>
<feature type="transmembrane region" description="Helical" evidence="2">
    <location>
        <begin position="12"/>
        <end position="31"/>
    </location>
</feature>
<organism evidence="3">
    <name type="scientific">Paenibacillus sp. BIHB 4019</name>
    <dbReference type="NCBI Taxonomy" id="1870819"/>
    <lineage>
        <taxon>Bacteria</taxon>
        <taxon>Bacillati</taxon>
        <taxon>Bacillota</taxon>
        <taxon>Bacilli</taxon>
        <taxon>Bacillales</taxon>
        <taxon>Paenibacillaceae</taxon>
        <taxon>Paenibacillus</taxon>
    </lineage>
</organism>
<name>A0A1B2DE36_9BACL</name>
<feature type="region of interest" description="Disordered" evidence="1">
    <location>
        <begin position="32"/>
        <end position="57"/>
    </location>
</feature>
<feature type="compositionally biased region" description="Polar residues" evidence="1">
    <location>
        <begin position="39"/>
        <end position="57"/>
    </location>
</feature>